<sequence length="70" mass="7079">MKRPKQSATRATIALVAVIAIAGCNTVAGVGEDITGVARWTQGSMGMGGSMGYFVEPNGNASDWNGGAGY</sequence>
<evidence type="ECO:0000313" key="2">
    <source>
        <dbReference type="EMBL" id="MCQ0969356.1"/>
    </source>
</evidence>
<evidence type="ECO:0008006" key="4">
    <source>
        <dbReference type="Google" id="ProtNLM"/>
    </source>
</evidence>
<keyword evidence="3" id="KW-1185">Reference proteome</keyword>
<name>A0ABT1MMF6_9RHOB</name>
<dbReference type="RefSeq" id="WP_255328302.1">
    <property type="nucleotide sequence ID" value="NZ_JAKZEU010000001.1"/>
</dbReference>
<dbReference type="Proteomes" id="UP001203945">
    <property type="component" value="Unassembled WGS sequence"/>
</dbReference>
<evidence type="ECO:0000313" key="3">
    <source>
        <dbReference type="Proteomes" id="UP001203945"/>
    </source>
</evidence>
<gene>
    <name evidence="2" type="ORF">MLD63_02750</name>
</gene>
<organism evidence="2 3">
    <name type="scientific">Paracoccus albicereus</name>
    <dbReference type="NCBI Taxonomy" id="2922394"/>
    <lineage>
        <taxon>Bacteria</taxon>
        <taxon>Pseudomonadati</taxon>
        <taxon>Pseudomonadota</taxon>
        <taxon>Alphaproteobacteria</taxon>
        <taxon>Rhodobacterales</taxon>
        <taxon>Paracoccaceae</taxon>
        <taxon>Paracoccus</taxon>
    </lineage>
</organism>
<dbReference type="EMBL" id="JAKZEU010000001">
    <property type="protein sequence ID" value="MCQ0969356.1"/>
    <property type="molecule type" value="Genomic_DNA"/>
</dbReference>
<keyword evidence="2" id="KW-0614">Plasmid</keyword>
<accession>A0ABT1MMF6</accession>
<geneLocation type="plasmid" evidence="2">
    <name>unnamed1</name>
</geneLocation>
<keyword evidence="1" id="KW-0732">Signal</keyword>
<dbReference type="PROSITE" id="PS51257">
    <property type="entry name" value="PROKAR_LIPOPROTEIN"/>
    <property type="match status" value="1"/>
</dbReference>
<protein>
    <recommendedName>
        <fullName evidence="4">Lipoprotein</fullName>
    </recommendedName>
</protein>
<evidence type="ECO:0000256" key="1">
    <source>
        <dbReference type="SAM" id="SignalP"/>
    </source>
</evidence>
<comment type="caution">
    <text evidence="2">The sequence shown here is derived from an EMBL/GenBank/DDBJ whole genome shotgun (WGS) entry which is preliminary data.</text>
</comment>
<proteinExistence type="predicted"/>
<feature type="signal peptide" evidence="1">
    <location>
        <begin position="1"/>
        <end position="22"/>
    </location>
</feature>
<feature type="chain" id="PRO_5046191588" description="Lipoprotein" evidence="1">
    <location>
        <begin position="23"/>
        <end position="70"/>
    </location>
</feature>
<reference evidence="2 3" key="1">
    <citation type="submission" date="2022-03" db="EMBL/GenBank/DDBJ databases">
        <authorList>
            <person name="He Y."/>
        </authorList>
    </citation>
    <scope>NUCLEOTIDE SEQUENCE [LARGE SCALE GENOMIC DNA]</scope>
    <source>
        <strain evidence="2 3">TK19116</strain>
        <plasmid evidence="2">unnamed1</plasmid>
    </source>
</reference>